<comment type="caution">
    <text evidence="1">The sequence shown here is derived from an EMBL/GenBank/DDBJ whole genome shotgun (WGS) entry which is preliminary data.</text>
</comment>
<evidence type="ECO:0000313" key="1">
    <source>
        <dbReference type="EMBL" id="OLQ04107.1"/>
    </source>
</evidence>
<gene>
    <name evidence="1" type="ORF">AK812_SmicGene12857</name>
</gene>
<accession>A0A1Q9E9L8</accession>
<dbReference type="AlphaFoldDB" id="A0A1Q9E9L8"/>
<keyword evidence="2" id="KW-1185">Reference proteome</keyword>
<sequence>MKERILVDSGALASAQSNMLLYRTYGFTLHPKEEPSFTYIIRPHIVRPVMKVFWGHEEAKPLMLLESSHIDDSLCKVPSKGFQDFHQSIGIGKL</sequence>
<dbReference type="OrthoDB" id="295158at2759"/>
<name>A0A1Q9E9L8_SYMMI</name>
<evidence type="ECO:0000313" key="2">
    <source>
        <dbReference type="Proteomes" id="UP000186817"/>
    </source>
</evidence>
<reference evidence="1 2" key="1">
    <citation type="submission" date="2016-02" db="EMBL/GenBank/DDBJ databases">
        <title>Genome analysis of coral dinoflagellate symbionts highlights evolutionary adaptations to a symbiotic lifestyle.</title>
        <authorList>
            <person name="Aranda M."/>
            <person name="Li Y."/>
            <person name="Liew Y.J."/>
            <person name="Baumgarten S."/>
            <person name="Simakov O."/>
            <person name="Wilson M."/>
            <person name="Piel J."/>
            <person name="Ashoor H."/>
            <person name="Bougouffa S."/>
            <person name="Bajic V.B."/>
            <person name="Ryu T."/>
            <person name="Ravasi T."/>
            <person name="Bayer T."/>
            <person name="Micklem G."/>
            <person name="Kim H."/>
            <person name="Bhak J."/>
            <person name="Lajeunesse T.C."/>
            <person name="Voolstra C.R."/>
        </authorList>
    </citation>
    <scope>NUCLEOTIDE SEQUENCE [LARGE SCALE GENOMIC DNA]</scope>
    <source>
        <strain evidence="1 2">CCMP2467</strain>
    </source>
</reference>
<protein>
    <submittedName>
        <fullName evidence="1">Uncharacterized protein</fullName>
    </submittedName>
</protein>
<dbReference type="EMBL" id="LSRX01000218">
    <property type="protein sequence ID" value="OLQ04107.1"/>
    <property type="molecule type" value="Genomic_DNA"/>
</dbReference>
<organism evidence="1 2">
    <name type="scientific">Symbiodinium microadriaticum</name>
    <name type="common">Dinoflagellate</name>
    <name type="synonym">Zooxanthella microadriatica</name>
    <dbReference type="NCBI Taxonomy" id="2951"/>
    <lineage>
        <taxon>Eukaryota</taxon>
        <taxon>Sar</taxon>
        <taxon>Alveolata</taxon>
        <taxon>Dinophyceae</taxon>
        <taxon>Suessiales</taxon>
        <taxon>Symbiodiniaceae</taxon>
        <taxon>Symbiodinium</taxon>
    </lineage>
</organism>
<proteinExistence type="predicted"/>
<dbReference type="Proteomes" id="UP000186817">
    <property type="component" value="Unassembled WGS sequence"/>
</dbReference>